<dbReference type="AlphaFoldDB" id="A0A0A7KGA3"/>
<dbReference type="KEGG" id="dsw:QR90_08770"/>
<evidence type="ECO:0000313" key="4">
    <source>
        <dbReference type="Proteomes" id="UP000030634"/>
    </source>
</evidence>
<dbReference type="Pfam" id="PF09823">
    <property type="entry name" value="DUF2357"/>
    <property type="match status" value="1"/>
</dbReference>
<dbReference type="InterPro" id="IPR007505">
    <property type="entry name" value="PDDEXK_7"/>
</dbReference>
<dbReference type="Proteomes" id="UP000030634">
    <property type="component" value="Chromosome"/>
</dbReference>
<accession>A0A0A7KGA3</accession>
<sequence>MDGPREWQLIYLVIESAPAPWEVLELTRNGDPLTLTQRRLGALVRTVAEWPRSNPGRYELVLRHPQGVARVTVDIAPTKISMDDFRAMLTDLHSRLPASIVLSLQRAGGLAGIDLSSVRPATAAEELYRLKRAVEGTPERTGLREILPAVARAPHEILEADTVMVRSELLKRPRPASLVRALATASNVGAGRQPVRLPDERVRPTRDVYENRVVQACVLAVMRRLRLLQQLAARTRRDDSPLAVQLLALTGTLAQARRQARFLDDVRDLTTPPHRVTMVLLKRREYRDALTLLLELQRSLQVTLDDSRLLEPMDNLPSLFQTWCALQVVDVLLRLASQHGYEVVQQRLARTVPGSVLLQVLPDGQPLLTLLHRPSGRRVTLTPERTFLRSSRPVQSVSFSQRPDLAIEVKDTSGEVALWLLDPKYKLGSEGGAGGDEPDNRPTGKPKKVDIDKMHAYRDALRDAGGRRVVRFAAILYPGANETYAPGLAALSARPAASANLRAQLTQHLEPLLAVASAPAALNGGDAVEPLCPYGL</sequence>
<dbReference type="HOGENOM" id="CLU_518447_0_0_0"/>
<organism evidence="3 4">
    <name type="scientific">Deinococcus radiopugnans</name>
    <dbReference type="NCBI Taxonomy" id="57497"/>
    <lineage>
        <taxon>Bacteria</taxon>
        <taxon>Thermotogati</taxon>
        <taxon>Deinococcota</taxon>
        <taxon>Deinococci</taxon>
        <taxon>Deinococcales</taxon>
        <taxon>Deinococcaceae</taxon>
        <taxon>Deinococcus</taxon>
    </lineage>
</organism>
<dbReference type="Pfam" id="PF04411">
    <property type="entry name" value="PDDEXK_7"/>
    <property type="match status" value="1"/>
</dbReference>
<dbReference type="STRING" id="1182571.QR90_08770"/>
<protein>
    <recommendedName>
        <fullName evidence="2">DUF2357 domain-containing protein</fullName>
    </recommendedName>
</protein>
<name>A0A0A7KGA3_9DEIO</name>
<evidence type="ECO:0000259" key="2">
    <source>
        <dbReference type="Pfam" id="PF09823"/>
    </source>
</evidence>
<evidence type="ECO:0000313" key="3">
    <source>
        <dbReference type="EMBL" id="AIZ45176.1"/>
    </source>
</evidence>
<feature type="region of interest" description="Disordered" evidence="1">
    <location>
        <begin position="429"/>
        <end position="449"/>
    </location>
</feature>
<reference evidence="4" key="1">
    <citation type="submission" date="2014-11" db="EMBL/GenBank/DDBJ databases">
        <title>Hymenobacter sp. DG25B genome submission.</title>
        <authorList>
            <person name="Jung H.-Y."/>
            <person name="Kim M.K."/>
            <person name="Srinivasan S."/>
            <person name="Lim S."/>
        </authorList>
    </citation>
    <scope>NUCLEOTIDE SEQUENCE [LARGE SCALE GENOMIC DNA]</scope>
    <source>
        <strain evidence="4">DY59</strain>
    </source>
</reference>
<dbReference type="InterPro" id="IPR018633">
    <property type="entry name" value="DUF2357"/>
</dbReference>
<feature type="domain" description="DUF2357" evidence="2">
    <location>
        <begin position="55"/>
        <end position="291"/>
    </location>
</feature>
<evidence type="ECO:0000256" key="1">
    <source>
        <dbReference type="SAM" id="MobiDB-lite"/>
    </source>
</evidence>
<proteinExistence type="predicted"/>
<gene>
    <name evidence="3" type="ORF">QR90_08770</name>
</gene>
<dbReference type="EMBL" id="CP010028">
    <property type="protein sequence ID" value="AIZ45176.1"/>
    <property type="molecule type" value="Genomic_DNA"/>
</dbReference>
<feature type="compositionally biased region" description="Basic and acidic residues" evidence="1">
    <location>
        <begin position="438"/>
        <end position="449"/>
    </location>
</feature>